<gene>
    <name evidence="13" type="ORF">ACFQ0F_11635</name>
</gene>
<comment type="similarity">
    <text evidence="9">Belongs to the GSP H family.</text>
</comment>
<dbReference type="InterPro" id="IPR045584">
    <property type="entry name" value="Pilin-like"/>
</dbReference>
<feature type="domain" description="General secretion pathway GspH" evidence="12">
    <location>
        <begin position="54"/>
        <end position="166"/>
    </location>
</feature>
<evidence type="ECO:0000259" key="12">
    <source>
        <dbReference type="Pfam" id="PF12019"/>
    </source>
</evidence>
<dbReference type="Pfam" id="PF12019">
    <property type="entry name" value="GspH"/>
    <property type="match status" value="1"/>
</dbReference>
<evidence type="ECO:0000256" key="6">
    <source>
        <dbReference type="ARBA" id="ARBA00022692"/>
    </source>
</evidence>
<evidence type="ECO:0000256" key="1">
    <source>
        <dbReference type="ARBA" id="ARBA00004377"/>
    </source>
</evidence>
<evidence type="ECO:0000256" key="8">
    <source>
        <dbReference type="ARBA" id="ARBA00023136"/>
    </source>
</evidence>
<comment type="caution">
    <text evidence="13">The sequence shown here is derived from an EMBL/GenBank/DDBJ whole genome shotgun (WGS) entry which is preliminary data.</text>
</comment>
<dbReference type="Proteomes" id="UP001597044">
    <property type="component" value="Unassembled WGS sequence"/>
</dbReference>
<evidence type="ECO:0000256" key="3">
    <source>
        <dbReference type="ARBA" id="ARBA00022475"/>
    </source>
</evidence>
<dbReference type="SUPFAM" id="SSF54523">
    <property type="entry name" value="Pili subunits"/>
    <property type="match status" value="1"/>
</dbReference>
<sequence length="192" mass="21845">MKIIIRQSSQGALLCEWLIAMALTGIMLSASFAWAGSWQRQQQARHWTANWVIAMEQLRQLAQQDRQNWVVCASADGSRCQAVWQAKWLVFRDDNADGIRQRSEHVQSLSPDIPKAWRMIWRSFRNQDWLTWSAQGDAVLSNGTLTVCPPVIDEAALRQVIVSKSGRMRIRRPSQDSPAVLQAARDVCGWLS</sequence>
<evidence type="ECO:0000313" key="14">
    <source>
        <dbReference type="Proteomes" id="UP001597044"/>
    </source>
</evidence>
<reference evidence="14" key="1">
    <citation type="journal article" date="2019" name="Int. J. Syst. Evol. Microbiol.">
        <title>The Global Catalogue of Microorganisms (GCM) 10K type strain sequencing project: providing services to taxonomists for standard genome sequencing and annotation.</title>
        <authorList>
            <consortium name="The Broad Institute Genomics Platform"/>
            <consortium name="The Broad Institute Genome Sequencing Center for Infectious Disease"/>
            <person name="Wu L."/>
            <person name="Ma J."/>
        </authorList>
    </citation>
    <scope>NUCLEOTIDE SEQUENCE [LARGE SCALE GENOMIC DNA]</scope>
    <source>
        <strain evidence="14">CCUG 63419</strain>
    </source>
</reference>
<evidence type="ECO:0000313" key="13">
    <source>
        <dbReference type="EMBL" id="MFD0951025.1"/>
    </source>
</evidence>
<keyword evidence="14" id="KW-1185">Reference proteome</keyword>
<evidence type="ECO:0000256" key="2">
    <source>
        <dbReference type="ARBA" id="ARBA00021549"/>
    </source>
</evidence>
<organism evidence="13 14">
    <name type="scientific">Paraperlucidibaca wandonensis</name>
    <dbReference type="NCBI Taxonomy" id="1268273"/>
    <lineage>
        <taxon>Bacteria</taxon>
        <taxon>Pseudomonadati</taxon>
        <taxon>Pseudomonadota</taxon>
        <taxon>Gammaproteobacteria</taxon>
        <taxon>Moraxellales</taxon>
        <taxon>Moraxellaceae</taxon>
        <taxon>Paraperlucidibaca</taxon>
    </lineage>
</organism>
<evidence type="ECO:0000256" key="4">
    <source>
        <dbReference type="ARBA" id="ARBA00022481"/>
    </source>
</evidence>
<evidence type="ECO:0000256" key="11">
    <source>
        <dbReference type="SAM" id="Phobius"/>
    </source>
</evidence>
<evidence type="ECO:0000256" key="10">
    <source>
        <dbReference type="ARBA" id="ARBA00030775"/>
    </source>
</evidence>
<feature type="transmembrane region" description="Helical" evidence="11">
    <location>
        <begin position="12"/>
        <end position="35"/>
    </location>
</feature>
<keyword evidence="4" id="KW-0488">Methylation</keyword>
<dbReference type="RefSeq" id="WP_340675101.1">
    <property type="nucleotide sequence ID" value="NZ_JBHTIT010000002.1"/>
</dbReference>
<comment type="subcellular location">
    <subcellularLocation>
        <location evidence="1">Cell inner membrane</location>
        <topology evidence="1">Single-pass membrane protein</topology>
    </subcellularLocation>
</comment>
<accession>A0ABW3HJR2</accession>
<keyword evidence="7 11" id="KW-1133">Transmembrane helix</keyword>
<protein>
    <recommendedName>
        <fullName evidence="2">Type II secretion system protein H</fullName>
    </recommendedName>
    <alternativeName>
        <fullName evidence="10">General secretion pathway protein H</fullName>
    </alternativeName>
</protein>
<keyword evidence="3" id="KW-1003">Cell membrane</keyword>
<keyword evidence="5" id="KW-0997">Cell inner membrane</keyword>
<proteinExistence type="inferred from homology"/>
<dbReference type="Gene3D" id="3.55.40.10">
    <property type="entry name" value="minor pseudopilin epsh domain"/>
    <property type="match status" value="1"/>
</dbReference>
<dbReference type="EMBL" id="JBHTIT010000002">
    <property type="protein sequence ID" value="MFD0951025.1"/>
    <property type="molecule type" value="Genomic_DNA"/>
</dbReference>
<evidence type="ECO:0000256" key="7">
    <source>
        <dbReference type="ARBA" id="ARBA00022989"/>
    </source>
</evidence>
<dbReference type="InterPro" id="IPR022346">
    <property type="entry name" value="T2SS_GspH"/>
</dbReference>
<evidence type="ECO:0000256" key="5">
    <source>
        <dbReference type="ARBA" id="ARBA00022519"/>
    </source>
</evidence>
<keyword evidence="8 11" id="KW-0472">Membrane</keyword>
<keyword evidence="6 11" id="KW-0812">Transmembrane</keyword>
<name>A0ABW3HJR2_9GAMM</name>
<evidence type="ECO:0000256" key="9">
    <source>
        <dbReference type="ARBA" id="ARBA00025772"/>
    </source>
</evidence>